<keyword evidence="2" id="KW-1003">Cell membrane</keyword>
<dbReference type="EMBL" id="OW150024">
    <property type="protein sequence ID" value="CAH2032509.1"/>
    <property type="molecule type" value="Genomic_DNA"/>
</dbReference>
<keyword evidence="9" id="KW-1185">Reference proteome</keyword>
<organism evidence="8 9">
    <name type="scientific">Trichlorobacter ammonificans</name>
    <dbReference type="NCBI Taxonomy" id="2916410"/>
    <lineage>
        <taxon>Bacteria</taxon>
        <taxon>Pseudomonadati</taxon>
        <taxon>Thermodesulfobacteriota</taxon>
        <taxon>Desulfuromonadia</taxon>
        <taxon>Geobacterales</taxon>
        <taxon>Geobacteraceae</taxon>
        <taxon>Trichlorobacter</taxon>
    </lineage>
</organism>
<evidence type="ECO:0000259" key="7">
    <source>
        <dbReference type="PROSITE" id="PS50850"/>
    </source>
</evidence>
<dbReference type="InterPro" id="IPR011701">
    <property type="entry name" value="MFS"/>
</dbReference>
<evidence type="ECO:0000313" key="9">
    <source>
        <dbReference type="Proteomes" id="UP001295463"/>
    </source>
</evidence>
<dbReference type="RefSeq" id="WP_305733256.1">
    <property type="nucleotide sequence ID" value="NZ_OW150024.1"/>
</dbReference>
<accession>A0ABM9DDH4</accession>
<keyword evidence="4 6" id="KW-1133">Transmembrane helix</keyword>
<reference evidence="8 9" key="1">
    <citation type="submission" date="2022-03" db="EMBL/GenBank/DDBJ databases">
        <authorList>
            <person name="Koch H."/>
        </authorList>
    </citation>
    <scope>NUCLEOTIDE SEQUENCE [LARGE SCALE GENOMIC DNA]</scope>
    <source>
        <strain evidence="8 9">G1</strain>
    </source>
</reference>
<evidence type="ECO:0000256" key="6">
    <source>
        <dbReference type="SAM" id="Phobius"/>
    </source>
</evidence>
<keyword evidence="5 6" id="KW-0472">Membrane</keyword>
<keyword evidence="3 6" id="KW-0812">Transmembrane</keyword>
<feature type="transmembrane region" description="Helical" evidence="6">
    <location>
        <begin position="390"/>
        <end position="412"/>
    </location>
</feature>
<protein>
    <submittedName>
        <fullName evidence="8">Sugar phosphate permease</fullName>
    </submittedName>
</protein>
<evidence type="ECO:0000256" key="2">
    <source>
        <dbReference type="ARBA" id="ARBA00022475"/>
    </source>
</evidence>
<feature type="transmembrane region" description="Helical" evidence="6">
    <location>
        <begin position="296"/>
        <end position="316"/>
    </location>
</feature>
<feature type="transmembrane region" description="Helical" evidence="6">
    <location>
        <begin position="49"/>
        <end position="69"/>
    </location>
</feature>
<feature type="transmembrane region" description="Helical" evidence="6">
    <location>
        <begin position="108"/>
        <end position="132"/>
    </location>
</feature>
<feature type="transmembrane region" description="Helical" evidence="6">
    <location>
        <begin position="81"/>
        <end position="102"/>
    </location>
</feature>
<evidence type="ECO:0000256" key="4">
    <source>
        <dbReference type="ARBA" id="ARBA00022989"/>
    </source>
</evidence>
<dbReference type="SUPFAM" id="SSF103473">
    <property type="entry name" value="MFS general substrate transporter"/>
    <property type="match status" value="1"/>
</dbReference>
<dbReference type="Gene3D" id="1.20.1250.20">
    <property type="entry name" value="MFS general substrate transporter like domains"/>
    <property type="match status" value="2"/>
</dbReference>
<feature type="transmembrane region" description="Helical" evidence="6">
    <location>
        <begin position="144"/>
        <end position="169"/>
    </location>
</feature>
<feature type="transmembrane region" description="Helical" evidence="6">
    <location>
        <begin position="175"/>
        <end position="194"/>
    </location>
</feature>
<dbReference type="PROSITE" id="PS50850">
    <property type="entry name" value="MFS"/>
    <property type="match status" value="1"/>
</dbReference>
<evidence type="ECO:0000313" key="8">
    <source>
        <dbReference type="EMBL" id="CAH2032509.1"/>
    </source>
</evidence>
<evidence type="ECO:0000256" key="3">
    <source>
        <dbReference type="ARBA" id="ARBA00022692"/>
    </source>
</evidence>
<comment type="subcellular location">
    <subcellularLocation>
        <location evidence="1">Cell membrane</location>
        <topology evidence="1">Multi-pass membrane protein</topology>
    </subcellularLocation>
</comment>
<feature type="transmembrane region" description="Helical" evidence="6">
    <location>
        <begin position="20"/>
        <end position="43"/>
    </location>
</feature>
<dbReference type="PANTHER" id="PTHR43124:SF3">
    <property type="entry name" value="CHLORAMPHENICOL EFFLUX PUMP RV0191"/>
    <property type="match status" value="1"/>
</dbReference>
<dbReference type="Pfam" id="PF07690">
    <property type="entry name" value="MFS_1"/>
    <property type="match status" value="1"/>
</dbReference>
<evidence type="ECO:0000256" key="5">
    <source>
        <dbReference type="ARBA" id="ARBA00023136"/>
    </source>
</evidence>
<name>A0ABM9DDH4_9BACT</name>
<dbReference type="InterPro" id="IPR020846">
    <property type="entry name" value="MFS_dom"/>
</dbReference>
<proteinExistence type="predicted"/>
<feature type="transmembrane region" description="Helical" evidence="6">
    <location>
        <begin position="322"/>
        <end position="342"/>
    </location>
</feature>
<feature type="transmembrane region" description="Helical" evidence="6">
    <location>
        <begin position="228"/>
        <end position="245"/>
    </location>
</feature>
<gene>
    <name evidence="8" type="ORF">GEAMG1_2673</name>
</gene>
<dbReference type="InterPro" id="IPR036259">
    <property type="entry name" value="MFS_trans_sf"/>
</dbReference>
<sequence>MNHPATSSRPAPSGNQRWRLFAVLALMYILVYFYRVSLAVVAGDLSRDLALSAEQLGTLAGILFYVYAVAQIPLGPLIDRFGGRLVISFCGLLTAIGGFLFAQAHTLAMAMAGRILIGIGTAAVLMATFAIFSHWYDTREFGRISGLMVAAGNLGNLAGTAPLALMVGITGWRGAFLGIAGLQLLVTMLVFFLVQDRPPGHNADTHHDSSSRPGMLEAWRIILRDRSFWLLAAVAFSWYGNYLAVQGLWGGPYLTELHGMTREEAGRMLMWTSVGFIAGSVLMDRIARRLFRSYKWALVAGQCCLLLLMSGFLGWLEGLSSLQLGLYFFALGCAVSSGIMIYPIIRAAFPISIVGTALTSINFFVLMGAATAQQGMGLVVERMGGYSPAALHAAFALPLAALLVALLLYLGARNYPAG</sequence>
<feature type="domain" description="Major facilitator superfamily (MFS) profile" evidence="7">
    <location>
        <begin position="20"/>
        <end position="413"/>
    </location>
</feature>
<feature type="transmembrane region" description="Helical" evidence="6">
    <location>
        <begin position="349"/>
        <end position="370"/>
    </location>
</feature>
<dbReference type="InterPro" id="IPR050189">
    <property type="entry name" value="MFS_Efflux_Transporters"/>
</dbReference>
<dbReference type="Proteomes" id="UP001295463">
    <property type="component" value="Chromosome"/>
</dbReference>
<feature type="transmembrane region" description="Helical" evidence="6">
    <location>
        <begin position="265"/>
        <end position="284"/>
    </location>
</feature>
<evidence type="ECO:0000256" key="1">
    <source>
        <dbReference type="ARBA" id="ARBA00004651"/>
    </source>
</evidence>
<dbReference type="PANTHER" id="PTHR43124">
    <property type="entry name" value="PURINE EFFLUX PUMP PBUE"/>
    <property type="match status" value="1"/>
</dbReference>